<protein>
    <submittedName>
        <fullName evidence="1">Uncharacterized protein</fullName>
    </submittedName>
</protein>
<sequence>MHFFLLRDKFVLISWTLLIWFFNLGLSNSVDLNDKSQGEPDLDEWKKDLHLNDKLISQLYEKVNDFLIRKDLEKDTKQSDDTFEVNIPHTNFPVSPDADLSEISGEDTIETMTDDPGNAKHKRSPCIGFRDSLSCFRSYLALWMLQRQGLKDPITLRNIGKRAYSFRNVGKRGGVYSFRNIGKRGSSFSRNIDKRYAFNPLSDDNDEYDVTKRDFRFPRSYFRNVGKRKVQFEGNKRMAFRNIGKRFSFRNVGKRDDLFDRINRMAFRNIGKKDSYFGRDDRMAFRNIGKKDSTFGRDERMSFRNIGKKDSIFERDERMAFRNIGKRDPLLERNDRMSFRNIGKRDSLFARDDRLAFRNIGKKRSSLELSENDEKRSRFAGSSFRSIGKRNSEIVKDMSEVL</sequence>
<proteinExistence type="predicted"/>
<organism evidence="1 2">
    <name type="scientific">Mytilus coruscus</name>
    <name type="common">Sea mussel</name>
    <dbReference type="NCBI Taxonomy" id="42192"/>
    <lineage>
        <taxon>Eukaryota</taxon>
        <taxon>Metazoa</taxon>
        <taxon>Spiralia</taxon>
        <taxon>Lophotrochozoa</taxon>
        <taxon>Mollusca</taxon>
        <taxon>Bivalvia</taxon>
        <taxon>Autobranchia</taxon>
        <taxon>Pteriomorphia</taxon>
        <taxon>Mytilida</taxon>
        <taxon>Mytiloidea</taxon>
        <taxon>Mytilidae</taxon>
        <taxon>Mytilinae</taxon>
        <taxon>Mytilus</taxon>
    </lineage>
</organism>
<name>A0A6J8BEC3_MYTCO</name>
<dbReference type="Proteomes" id="UP000507470">
    <property type="component" value="Unassembled WGS sequence"/>
</dbReference>
<dbReference type="EMBL" id="CACVKT020003154">
    <property type="protein sequence ID" value="CAC5381936.1"/>
    <property type="molecule type" value="Genomic_DNA"/>
</dbReference>
<reference evidence="1 2" key="1">
    <citation type="submission" date="2020-06" db="EMBL/GenBank/DDBJ databases">
        <authorList>
            <person name="Li R."/>
            <person name="Bekaert M."/>
        </authorList>
    </citation>
    <scope>NUCLEOTIDE SEQUENCE [LARGE SCALE GENOMIC DNA]</scope>
    <source>
        <strain evidence="2">wild</strain>
    </source>
</reference>
<evidence type="ECO:0000313" key="1">
    <source>
        <dbReference type="EMBL" id="CAC5381936.1"/>
    </source>
</evidence>
<gene>
    <name evidence="1" type="ORF">MCOR_17792</name>
</gene>
<evidence type="ECO:0000313" key="2">
    <source>
        <dbReference type="Proteomes" id="UP000507470"/>
    </source>
</evidence>
<dbReference type="OrthoDB" id="6054443at2759"/>
<keyword evidence="2" id="KW-1185">Reference proteome</keyword>
<accession>A0A6J8BEC3</accession>
<dbReference type="AlphaFoldDB" id="A0A6J8BEC3"/>